<dbReference type="Proteomes" id="UP000249203">
    <property type="component" value="Unassembled WGS sequence"/>
</dbReference>
<dbReference type="GO" id="GO:0006508">
    <property type="term" value="P:proteolysis"/>
    <property type="evidence" value="ECO:0007669"/>
    <property type="project" value="UniProtKB-KW"/>
</dbReference>
<proteinExistence type="predicted"/>
<gene>
    <name evidence="2" type="ORF">B0I24_11552</name>
    <name evidence="3" type="ORF">CWE07_02640</name>
</gene>
<evidence type="ECO:0000313" key="4">
    <source>
        <dbReference type="Proteomes" id="UP000249203"/>
    </source>
</evidence>
<dbReference type="Pfam" id="PF10026">
    <property type="entry name" value="DUF2268"/>
    <property type="match status" value="1"/>
</dbReference>
<dbReference type="RefSeq" id="WP_111570267.1">
    <property type="nucleotide sequence ID" value="NZ_PIPK01000002.1"/>
</dbReference>
<organism evidence="2 4">
    <name type="scientific">Aliidiomarina maris</name>
    <dbReference type="NCBI Taxonomy" id="531312"/>
    <lineage>
        <taxon>Bacteria</taxon>
        <taxon>Pseudomonadati</taxon>
        <taxon>Pseudomonadota</taxon>
        <taxon>Gammaproteobacteria</taxon>
        <taxon>Alteromonadales</taxon>
        <taxon>Idiomarinaceae</taxon>
        <taxon>Aliidiomarina</taxon>
    </lineage>
</organism>
<reference evidence="2 4" key="2">
    <citation type="submission" date="2018-06" db="EMBL/GenBank/DDBJ databases">
        <title>Genomic Encyclopedia of Type Strains, Phase III (KMG-III): the genomes of soil and plant-associated and newly described type strains.</title>
        <authorList>
            <person name="Whitman W."/>
        </authorList>
    </citation>
    <scope>NUCLEOTIDE SEQUENCE [LARGE SCALE GENOMIC DNA]</scope>
    <source>
        <strain evidence="2 4">CGMCC 1.15366</strain>
    </source>
</reference>
<reference evidence="3 5" key="1">
    <citation type="journal article" date="2018" name="Front. Microbiol.">
        <title>Genome-Based Analysis Reveals the Taxonomy and Diversity of the Family Idiomarinaceae.</title>
        <authorList>
            <person name="Liu Y."/>
            <person name="Lai Q."/>
            <person name="Shao Z."/>
        </authorList>
    </citation>
    <scope>NUCLEOTIDE SEQUENCE [LARGE SCALE GENOMIC DNA]</scope>
    <source>
        <strain evidence="3 5">CF12-14</strain>
    </source>
</reference>
<evidence type="ECO:0000259" key="1">
    <source>
        <dbReference type="Pfam" id="PF10026"/>
    </source>
</evidence>
<accession>A0A327WPT9</accession>
<evidence type="ECO:0000313" key="3">
    <source>
        <dbReference type="EMBL" id="RUO27546.1"/>
    </source>
</evidence>
<name>A0A327WPT9_9GAMM</name>
<protein>
    <submittedName>
        <fullName evidence="2">Putative Zn-dependent protease DUF2268</fullName>
    </submittedName>
</protein>
<comment type="caution">
    <text evidence="2">The sequence shown here is derived from an EMBL/GenBank/DDBJ whole genome shotgun (WGS) entry which is preliminary data.</text>
</comment>
<evidence type="ECO:0000313" key="5">
    <source>
        <dbReference type="Proteomes" id="UP000287865"/>
    </source>
</evidence>
<dbReference type="Proteomes" id="UP000287865">
    <property type="component" value="Unassembled WGS sequence"/>
</dbReference>
<keyword evidence="2" id="KW-0378">Hydrolase</keyword>
<keyword evidence="5" id="KW-1185">Reference proteome</keyword>
<dbReference type="OrthoDB" id="69012at2"/>
<sequence length="210" mass="23282">MNATHAFDRLADDVIEQCNAVLQRIQQVLPLPAVDITISSDTSDPNMLSGIVGTVFTHSRIEIFLNTEHQNIAALIREELPRTIAHEIHHVVRAQSGCSDETLFDTLVTEGLACAFEALVMSDDNAEFFDAFRSDSNPQSWRLLLQKFNPDLDSTVFDYPLYFGGKDEGHYPNRAGYWVGYNLVQSHFSANGGNAATHVAIKASDLRATI</sequence>
<dbReference type="GO" id="GO:0008233">
    <property type="term" value="F:peptidase activity"/>
    <property type="evidence" value="ECO:0007669"/>
    <property type="project" value="UniProtKB-KW"/>
</dbReference>
<dbReference type="InterPro" id="IPR018728">
    <property type="entry name" value="DUF2268"/>
</dbReference>
<dbReference type="AlphaFoldDB" id="A0A327WPT9"/>
<dbReference type="EMBL" id="PIPK01000002">
    <property type="protein sequence ID" value="RUO27546.1"/>
    <property type="molecule type" value="Genomic_DNA"/>
</dbReference>
<evidence type="ECO:0000313" key="2">
    <source>
        <dbReference type="EMBL" id="RAJ93949.1"/>
    </source>
</evidence>
<keyword evidence="2" id="KW-0645">Protease</keyword>
<dbReference type="EMBL" id="QLMD01000015">
    <property type="protein sequence ID" value="RAJ93949.1"/>
    <property type="molecule type" value="Genomic_DNA"/>
</dbReference>
<feature type="domain" description="DUF2268" evidence="1">
    <location>
        <begin position="17"/>
        <end position="206"/>
    </location>
</feature>